<dbReference type="GO" id="GO:0008381">
    <property type="term" value="F:mechanosensitive monoatomic ion channel activity"/>
    <property type="evidence" value="ECO:0007669"/>
    <property type="project" value="TreeGrafter"/>
</dbReference>
<dbReference type="GO" id="GO:0005886">
    <property type="term" value="C:plasma membrane"/>
    <property type="evidence" value="ECO:0007669"/>
    <property type="project" value="TreeGrafter"/>
</dbReference>
<proteinExistence type="inferred from homology"/>
<sequence>MRFFKKVEVHSIFPLFEGALEIGRVTKHLFRNWAMVFESIVFIFTFDIGDRCVVDGVQKVDMGVTGILRANHCNPKHSVTVKEIAELNKMRMRLGVQHTINHQTCVERSIRTSELILELKKIFENLGIKCHLPPQEIHITQLNLNNWTMPSHSLRQGKSLAVLLAVCVLLSIIQYVEDIQLSDSSSFHLLGCCNTVCSTVTITCTTES</sequence>
<comment type="subcellular location">
    <subcellularLocation>
        <location evidence="1">Membrane</location>
        <topology evidence="1">Multi-pass membrane protein</topology>
    </subcellularLocation>
</comment>
<dbReference type="InterPro" id="IPR016688">
    <property type="entry name" value="MscS-like_plants/fungi"/>
</dbReference>
<evidence type="ECO:0000256" key="1">
    <source>
        <dbReference type="ARBA" id="ARBA00004141"/>
    </source>
</evidence>
<dbReference type="EMBL" id="JBCGBO010000003">
    <property type="protein sequence ID" value="KAK9214840.1"/>
    <property type="molecule type" value="Genomic_DNA"/>
</dbReference>
<comment type="similarity">
    <text evidence="2">Belongs to the MscS (TC 1.A.23) family.</text>
</comment>
<dbReference type="Proteomes" id="UP001428341">
    <property type="component" value="Unassembled WGS sequence"/>
</dbReference>
<evidence type="ECO:0000256" key="2">
    <source>
        <dbReference type="ARBA" id="ARBA00008017"/>
    </source>
</evidence>
<protein>
    <submittedName>
        <fullName evidence="3">Uncharacterized protein</fullName>
    </submittedName>
</protein>
<name>A0AAP0MRA8_9ROSI</name>
<dbReference type="GO" id="GO:0006820">
    <property type="term" value="P:monoatomic anion transport"/>
    <property type="evidence" value="ECO:0007669"/>
    <property type="project" value="TreeGrafter"/>
</dbReference>
<evidence type="ECO:0000313" key="3">
    <source>
        <dbReference type="EMBL" id="KAK9214840.1"/>
    </source>
</evidence>
<gene>
    <name evidence="3" type="ORF">WN944_006840</name>
</gene>
<accession>A0AAP0MRA8</accession>
<keyword evidence="4" id="KW-1185">Reference proteome</keyword>
<reference evidence="3 4" key="1">
    <citation type="submission" date="2024-05" db="EMBL/GenBank/DDBJ databases">
        <title>Haplotype-resolved chromosome-level genome assembly of Huyou (Citrus changshanensis).</title>
        <authorList>
            <person name="Miao C."/>
            <person name="Chen W."/>
            <person name="Wu Y."/>
            <person name="Wang L."/>
            <person name="Zhao S."/>
            <person name="Grierson D."/>
            <person name="Xu C."/>
            <person name="Chen K."/>
        </authorList>
    </citation>
    <scope>NUCLEOTIDE SEQUENCE [LARGE SCALE GENOMIC DNA]</scope>
    <source>
        <strain evidence="3">01-14</strain>
        <tissue evidence="3">Leaf</tissue>
    </source>
</reference>
<dbReference type="AlphaFoldDB" id="A0AAP0MRA8"/>
<dbReference type="PANTHER" id="PTHR31618">
    <property type="entry name" value="MECHANOSENSITIVE ION CHANNEL PROTEIN 5"/>
    <property type="match status" value="1"/>
</dbReference>
<organism evidence="3 4">
    <name type="scientific">Citrus x changshan-huyou</name>
    <dbReference type="NCBI Taxonomy" id="2935761"/>
    <lineage>
        <taxon>Eukaryota</taxon>
        <taxon>Viridiplantae</taxon>
        <taxon>Streptophyta</taxon>
        <taxon>Embryophyta</taxon>
        <taxon>Tracheophyta</taxon>
        <taxon>Spermatophyta</taxon>
        <taxon>Magnoliopsida</taxon>
        <taxon>eudicotyledons</taxon>
        <taxon>Gunneridae</taxon>
        <taxon>Pentapetalae</taxon>
        <taxon>rosids</taxon>
        <taxon>malvids</taxon>
        <taxon>Sapindales</taxon>
        <taxon>Rutaceae</taxon>
        <taxon>Aurantioideae</taxon>
        <taxon>Citrus</taxon>
    </lineage>
</organism>
<dbReference type="GO" id="GO:0050982">
    <property type="term" value="P:detection of mechanical stimulus"/>
    <property type="evidence" value="ECO:0007669"/>
    <property type="project" value="TreeGrafter"/>
</dbReference>
<evidence type="ECO:0000313" key="4">
    <source>
        <dbReference type="Proteomes" id="UP001428341"/>
    </source>
</evidence>
<comment type="caution">
    <text evidence="3">The sequence shown here is derived from an EMBL/GenBank/DDBJ whole genome shotgun (WGS) entry which is preliminary data.</text>
</comment>
<dbReference type="PANTHER" id="PTHR31618:SF10">
    <property type="entry name" value="MECHANOSENSITIVE ION CHANNEL PROTEIN 10-LIKE"/>
    <property type="match status" value="1"/>
</dbReference>